<dbReference type="InterPro" id="IPR005489">
    <property type="entry name" value="DUF257"/>
</dbReference>
<reference evidence="1 2" key="1">
    <citation type="journal article" date="2014" name="Int. J. Syst. Evol. Microbiol.">
        <title>Thermococcus paralvinellae sp. nov. and Thermococcus cleftensis sp. nov. of hyperthermophilic heterotrophs from deep-sea hydrothermal vents.</title>
        <authorList>
            <person name="Hensley S.A."/>
            <person name="Jung J.H."/>
            <person name="Park C.S."/>
            <person name="Holden J.F."/>
        </authorList>
    </citation>
    <scope>NUCLEOTIDE SEQUENCE [LARGE SCALE GENOMIC DNA]</scope>
    <source>
        <strain evidence="1 2">ES1</strain>
    </source>
</reference>
<gene>
    <name evidence="1" type="ORF">TES1_1288</name>
</gene>
<keyword evidence="2" id="KW-1185">Reference proteome</keyword>
<dbReference type="KEGG" id="ths:TES1_1288"/>
<dbReference type="Proteomes" id="UP000019027">
    <property type="component" value="Chromosome"/>
</dbReference>
<accession>W0I8C1</accession>
<organism evidence="1 2">
    <name type="scientific">Thermococcus paralvinellae</name>
    <dbReference type="NCBI Taxonomy" id="582419"/>
    <lineage>
        <taxon>Archaea</taxon>
        <taxon>Methanobacteriati</taxon>
        <taxon>Methanobacteriota</taxon>
        <taxon>Thermococci</taxon>
        <taxon>Thermococcales</taxon>
        <taxon>Thermococcaceae</taxon>
        <taxon>Thermococcus</taxon>
    </lineage>
</organism>
<proteinExistence type="predicted"/>
<dbReference type="HOGENOM" id="CLU_102063_2_0_2"/>
<dbReference type="Pfam" id="PF03192">
    <property type="entry name" value="DUF257"/>
    <property type="match status" value="1"/>
</dbReference>
<evidence type="ECO:0000313" key="2">
    <source>
        <dbReference type="Proteomes" id="UP000019027"/>
    </source>
</evidence>
<protein>
    <recommendedName>
        <fullName evidence="3">KaiC-like domain-containing protein</fullName>
    </recommendedName>
</protein>
<dbReference type="Gene3D" id="3.40.50.11570">
    <property type="entry name" value="Protein of unknown function DUF257"/>
    <property type="match status" value="1"/>
</dbReference>
<evidence type="ECO:0000313" key="1">
    <source>
        <dbReference type="EMBL" id="AHF80668.1"/>
    </source>
</evidence>
<dbReference type="OrthoDB" id="85875at2157"/>
<dbReference type="AlphaFoldDB" id="W0I8C1"/>
<dbReference type="EMBL" id="CP006965">
    <property type="protein sequence ID" value="AHF80668.1"/>
    <property type="molecule type" value="Genomic_DNA"/>
</dbReference>
<sequence>MENGIEELAKLWESIVPGESVLAEYDSLVLPYKGFHYLISWAREKGYHIVIIDVLDTLYLYKTQIQLAGLDANLLDSVDVIKIGGRLNVGISRARLPANDVPKLLKEFDLVYNSHLSEIECEKSIVIVLGLSKLLLLAESKFEGLMIIDLLIKYTGTQRRTAFYFVNVDVLENSSHYLVPLLEELATTVIKVTRARRGDDTEPYVYVKVVKAVNAEVEGIKIKL</sequence>
<evidence type="ECO:0008006" key="3">
    <source>
        <dbReference type="Google" id="ProtNLM"/>
    </source>
</evidence>
<dbReference type="GeneID" id="24906083"/>
<dbReference type="STRING" id="582419.TES1_1288"/>
<dbReference type="RefSeq" id="WP_042681328.1">
    <property type="nucleotide sequence ID" value="NZ_CP006965.1"/>
</dbReference>
<name>W0I8C1_9EURY</name>